<evidence type="ECO:0000313" key="2">
    <source>
        <dbReference type="EMBL" id="RSE22403.1"/>
    </source>
</evidence>
<name>A0A427UPG5_ACIJO</name>
<dbReference type="Proteomes" id="UP000277537">
    <property type="component" value="Unassembled WGS sequence"/>
</dbReference>
<gene>
    <name evidence="2" type="ORF">EGT73_10455</name>
</gene>
<dbReference type="RefSeq" id="WP_125274233.1">
    <property type="nucleotide sequence ID" value="NZ_RHXE01000022.1"/>
</dbReference>
<reference evidence="2 3" key="1">
    <citation type="submission" date="2018-10" db="EMBL/GenBank/DDBJ databases">
        <title>Transmission dynamics of multidrug resistant bacteria on intensive care unit surfaces.</title>
        <authorList>
            <person name="D'Souza A.W."/>
            <person name="Potter R.F."/>
            <person name="Wallace M."/>
            <person name="Shupe A."/>
            <person name="Patel S."/>
            <person name="Sun S."/>
            <person name="Gul D."/>
            <person name="Kwon J.H."/>
            <person name="Andleeb S."/>
            <person name="Burnham C.-A.D."/>
            <person name="Dantas G."/>
        </authorList>
    </citation>
    <scope>NUCLEOTIDE SEQUENCE [LARGE SCALE GENOMIC DNA]</scope>
    <source>
        <strain evidence="2 3">AJ_385</strain>
    </source>
</reference>
<evidence type="ECO:0000256" key="1">
    <source>
        <dbReference type="SAM" id="Phobius"/>
    </source>
</evidence>
<accession>A0A427UPG5</accession>
<sequence length="193" mass="21731">MQNHDQESPRNNEFSWVYQELTKDDGDNYNLVNCLAYILYKERKIAFITSKNGNPTEDEVKTFNGIYALPSQLDGLRSEAEAILAEVLNLSLGAKIKEVEVRLDTSLPAEMKRKFDTLQTTINSQQLEITKELSNINDRGAKYWLGEVCKGVLITTISAIIVWLLAFAFIGKTLLGEFESENIPKPPVQSSTP</sequence>
<dbReference type="EMBL" id="RHXE01000022">
    <property type="protein sequence ID" value="RSE22403.1"/>
    <property type="molecule type" value="Genomic_DNA"/>
</dbReference>
<keyword evidence="1" id="KW-1133">Transmembrane helix</keyword>
<organism evidence="2 3">
    <name type="scientific">Acinetobacter johnsonii</name>
    <dbReference type="NCBI Taxonomy" id="40214"/>
    <lineage>
        <taxon>Bacteria</taxon>
        <taxon>Pseudomonadati</taxon>
        <taxon>Pseudomonadota</taxon>
        <taxon>Gammaproteobacteria</taxon>
        <taxon>Moraxellales</taxon>
        <taxon>Moraxellaceae</taxon>
        <taxon>Acinetobacter</taxon>
    </lineage>
</organism>
<feature type="transmembrane region" description="Helical" evidence="1">
    <location>
        <begin position="152"/>
        <end position="170"/>
    </location>
</feature>
<comment type="caution">
    <text evidence="2">The sequence shown here is derived from an EMBL/GenBank/DDBJ whole genome shotgun (WGS) entry which is preliminary data.</text>
</comment>
<keyword evidence="1" id="KW-0472">Membrane</keyword>
<evidence type="ECO:0000313" key="3">
    <source>
        <dbReference type="Proteomes" id="UP000277537"/>
    </source>
</evidence>
<keyword evidence="1" id="KW-0812">Transmembrane</keyword>
<dbReference type="AlphaFoldDB" id="A0A427UPG5"/>
<protein>
    <submittedName>
        <fullName evidence="2">Uncharacterized protein</fullName>
    </submittedName>
</protein>
<proteinExistence type="predicted"/>